<name>A0AAN9KBY7_CANGL</name>
<protein>
    <submittedName>
        <fullName evidence="1">Uncharacterized protein</fullName>
    </submittedName>
</protein>
<sequence>MLGESTGDGGVVWSDLPLIKVTFRERFNIQLPRDEGSLCEIFSCALDGLYFLLNVEREENELEMWVERKGNGEVKKILEFWDLHETWRVNFLYVRSKSEEG</sequence>
<accession>A0AAN9KBY7</accession>
<dbReference type="Proteomes" id="UP001367508">
    <property type="component" value="Unassembled WGS sequence"/>
</dbReference>
<dbReference type="EMBL" id="JAYMYQ010000009">
    <property type="protein sequence ID" value="KAK7314099.1"/>
    <property type="molecule type" value="Genomic_DNA"/>
</dbReference>
<dbReference type="AlphaFoldDB" id="A0AAN9KBY7"/>
<evidence type="ECO:0000313" key="2">
    <source>
        <dbReference type="Proteomes" id="UP001367508"/>
    </source>
</evidence>
<evidence type="ECO:0000313" key="1">
    <source>
        <dbReference type="EMBL" id="KAK7314099.1"/>
    </source>
</evidence>
<organism evidence="1 2">
    <name type="scientific">Canavalia gladiata</name>
    <name type="common">Sword bean</name>
    <name type="synonym">Dolichos gladiatus</name>
    <dbReference type="NCBI Taxonomy" id="3824"/>
    <lineage>
        <taxon>Eukaryota</taxon>
        <taxon>Viridiplantae</taxon>
        <taxon>Streptophyta</taxon>
        <taxon>Embryophyta</taxon>
        <taxon>Tracheophyta</taxon>
        <taxon>Spermatophyta</taxon>
        <taxon>Magnoliopsida</taxon>
        <taxon>eudicotyledons</taxon>
        <taxon>Gunneridae</taxon>
        <taxon>Pentapetalae</taxon>
        <taxon>rosids</taxon>
        <taxon>fabids</taxon>
        <taxon>Fabales</taxon>
        <taxon>Fabaceae</taxon>
        <taxon>Papilionoideae</taxon>
        <taxon>50 kb inversion clade</taxon>
        <taxon>NPAAA clade</taxon>
        <taxon>indigoferoid/millettioid clade</taxon>
        <taxon>Phaseoleae</taxon>
        <taxon>Canavalia</taxon>
    </lineage>
</organism>
<gene>
    <name evidence="1" type="ORF">VNO77_39309</name>
</gene>
<keyword evidence="2" id="KW-1185">Reference proteome</keyword>
<comment type="caution">
    <text evidence="1">The sequence shown here is derived from an EMBL/GenBank/DDBJ whole genome shotgun (WGS) entry which is preliminary data.</text>
</comment>
<reference evidence="1 2" key="1">
    <citation type="submission" date="2024-01" db="EMBL/GenBank/DDBJ databases">
        <title>The genomes of 5 underutilized Papilionoideae crops provide insights into root nodulation and disease resistanc.</title>
        <authorList>
            <person name="Jiang F."/>
        </authorList>
    </citation>
    <scope>NUCLEOTIDE SEQUENCE [LARGE SCALE GENOMIC DNA]</scope>
    <source>
        <strain evidence="1">LVBAO_FW01</strain>
        <tissue evidence="1">Leaves</tissue>
    </source>
</reference>
<proteinExistence type="predicted"/>